<reference evidence="9 10" key="1">
    <citation type="journal article" date="2015" name="Genome Announc.">
        <title>Virulence Factor Genes Detected in the Complete Genome Sequence of Corynebacterium uterequi DSM 45634, Isolated from the Uterus of a Maiden Mare.</title>
        <authorList>
            <person name="Ruckert C."/>
            <person name="Kriete M."/>
            <person name="Jaenicke S."/>
            <person name="Winkler A."/>
            <person name="Tauch A."/>
        </authorList>
    </citation>
    <scope>NUCLEOTIDE SEQUENCE [LARGE SCALE GENOMIC DNA]</scope>
    <source>
        <strain evidence="9 10">DSM 45634</strain>
    </source>
</reference>
<feature type="transmembrane region" description="Helical" evidence="7">
    <location>
        <begin position="43"/>
        <end position="63"/>
    </location>
</feature>
<evidence type="ECO:0000256" key="4">
    <source>
        <dbReference type="ARBA" id="ARBA00022989"/>
    </source>
</evidence>
<sequence length="213" mass="23545">MTHHDSQQATPASHATSTGTGSAASTAVRQTTGARLMDGMRQFIMFGLVGGSGTIVNLIVVYLTTKLSGWLAGISVHDVFVNLFGTQWNIRWYHVFTLIAFLVANTWNYQLNRVWTFRGISKRSWLRGYFPFLTSGLVSLVVTQIVTTFLMNQTSPIALPAEILDDSTGLRTMFYWASAIAIVVAMPINFGINKLWAFGRPRTTAIVEDVAPH</sequence>
<evidence type="ECO:0000313" key="10">
    <source>
        <dbReference type="Proteomes" id="UP000035548"/>
    </source>
</evidence>
<feature type="region of interest" description="Disordered" evidence="6">
    <location>
        <begin position="1"/>
        <end position="25"/>
    </location>
</feature>
<keyword evidence="5 7" id="KW-0472">Membrane</keyword>
<dbReference type="GO" id="GO:0000271">
    <property type="term" value="P:polysaccharide biosynthetic process"/>
    <property type="evidence" value="ECO:0007669"/>
    <property type="project" value="InterPro"/>
</dbReference>
<reference evidence="10" key="2">
    <citation type="submission" date="2015-05" db="EMBL/GenBank/DDBJ databases">
        <title>Complete genome sequence of Corynebacterium uterequi DSM 45634, isolated from the uterus of a maiden mare.</title>
        <authorList>
            <person name="Ruckert C."/>
            <person name="Albersmeier A."/>
            <person name="Winkler A."/>
            <person name="Tauch A."/>
        </authorList>
    </citation>
    <scope>NUCLEOTIDE SEQUENCE [LARGE SCALE GENOMIC DNA]</scope>
    <source>
        <strain evidence="10">DSM 45634</strain>
    </source>
</reference>
<comment type="subcellular location">
    <subcellularLocation>
        <location evidence="1">Membrane</location>
        <topology evidence="1">Multi-pass membrane protein</topology>
    </subcellularLocation>
</comment>
<feature type="domain" description="GtrA/DPMS transmembrane" evidence="8">
    <location>
        <begin position="46"/>
        <end position="198"/>
    </location>
</feature>
<evidence type="ECO:0000313" key="9">
    <source>
        <dbReference type="EMBL" id="AKK10822.1"/>
    </source>
</evidence>
<keyword evidence="3 7" id="KW-0812">Transmembrane</keyword>
<dbReference type="InterPro" id="IPR007267">
    <property type="entry name" value="GtrA_DPMS_TM"/>
</dbReference>
<feature type="transmembrane region" description="Helical" evidence="7">
    <location>
        <begin position="173"/>
        <end position="192"/>
    </location>
</feature>
<dbReference type="PATRIC" id="fig|1072256.5.peg.809"/>
<feature type="transmembrane region" description="Helical" evidence="7">
    <location>
        <begin position="129"/>
        <end position="153"/>
    </location>
</feature>
<evidence type="ECO:0000256" key="6">
    <source>
        <dbReference type="SAM" id="MobiDB-lite"/>
    </source>
</evidence>
<gene>
    <name evidence="9" type="ORF">CUTER_04080</name>
</gene>
<organism evidence="9 10">
    <name type="scientific">Corynebacterium uterequi</name>
    <dbReference type="NCBI Taxonomy" id="1072256"/>
    <lineage>
        <taxon>Bacteria</taxon>
        <taxon>Bacillati</taxon>
        <taxon>Actinomycetota</taxon>
        <taxon>Actinomycetes</taxon>
        <taxon>Mycobacteriales</taxon>
        <taxon>Corynebacteriaceae</taxon>
        <taxon>Corynebacterium</taxon>
    </lineage>
</organism>
<evidence type="ECO:0000256" key="5">
    <source>
        <dbReference type="ARBA" id="ARBA00023136"/>
    </source>
</evidence>
<keyword evidence="10" id="KW-1185">Reference proteome</keyword>
<dbReference type="Pfam" id="PF04138">
    <property type="entry name" value="GtrA_DPMS_TM"/>
    <property type="match status" value="1"/>
</dbReference>
<proteinExistence type="inferred from homology"/>
<dbReference type="KEGG" id="cut:CUTER_04080"/>
<dbReference type="GO" id="GO:0005886">
    <property type="term" value="C:plasma membrane"/>
    <property type="evidence" value="ECO:0007669"/>
    <property type="project" value="TreeGrafter"/>
</dbReference>
<name>A0A0G3HI64_9CORY</name>
<evidence type="ECO:0000259" key="8">
    <source>
        <dbReference type="Pfam" id="PF04138"/>
    </source>
</evidence>
<dbReference type="PANTHER" id="PTHR38459:SF1">
    <property type="entry name" value="PROPHAGE BACTOPRENOL-LINKED GLUCOSE TRANSLOCASE HOMOLOG"/>
    <property type="match status" value="1"/>
</dbReference>
<feature type="transmembrane region" description="Helical" evidence="7">
    <location>
        <begin position="90"/>
        <end position="108"/>
    </location>
</feature>
<evidence type="ECO:0000256" key="2">
    <source>
        <dbReference type="ARBA" id="ARBA00009399"/>
    </source>
</evidence>
<protein>
    <submittedName>
        <fullName evidence="9">Putative membrane protein</fullName>
    </submittedName>
</protein>
<dbReference type="Proteomes" id="UP000035548">
    <property type="component" value="Chromosome"/>
</dbReference>
<accession>A0A0G3HI64</accession>
<dbReference type="InterPro" id="IPR051401">
    <property type="entry name" value="GtrA_CellWall_Glycosyl"/>
</dbReference>
<evidence type="ECO:0000256" key="1">
    <source>
        <dbReference type="ARBA" id="ARBA00004141"/>
    </source>
</evidence>
<evidence type="ECO:0000256" key="7">
    <source>
        <dbReference type="SAM" id="Phobius"/>
    </source>
</evidence>
<dbReference type="EMBL" id="CP011546">
    <property type="protein sequence ID" value="AKK10822.1"/>
    <property type="molecule type" value="Genomic_DNA"/>
</dbReference>
<evidence type="ECO:0000256" key="3">
    <source>
        <dbReference type="ARBA" id="ARBA00022692"/>
    </source>
</evidence>
<dbReference type="STRING" id="1072256.CUTER_04080"/>
<comment type="similarity">
    <text evidence="2">Belongs to the GtrA family.</text>
</comment>
<feature type="compositionally biased region" description="Low complexity" evidence="6">
    <location>
        <begin position="9"/>
        <end position="25"/>
    </location>
</feature>
<keyword evidence="4 7" id="KW-1133">Transmembrane helix</keyword>
<dbReference type="AlphaFoldDB" id="A0A0G3HI64"/>
<dbReference type="PANTHER" id="PTHR38459">
    <property type="entry name" value="PROPHAGE BACTOPRENOL-LINKED GLUCOSE TRANSLOCASE HOMOLOG"/>
    <property type="match status" value="1"/>
</dbReference>